<evidence type="ECO:0000313" key="2">
    <source>
        <dbReference type="EMBL" id="MBB5156842.1"/>
    </source>
</evidence>
<gene>
    <name evidence="2" type="ORF">BJ970_004376</name>
</gene>
<proteinExistence type="predicted"/>
<evidence type="ECO:0000256" key="1">
    <source>
        <dbReference type="SAM" id="MobiDB-lite"/>
    </source>
</evidence>
<accession>A0A840Q2U7</accession>
<protein>
    <submittedName>
        <fullName evidence="2">Uncharacterized protein</fullName>
    </submittedName>
</protein>
<reference evidence="2 3" key="1">
    <citation type="submission" date="2020-08" db="EMBL/GenBank/DDBJ databases">
        <title>Sequencing the genomes of 1000 actinobacteria strains.</title>
        <authorList>
            <person name="Klenk H.-P."/>
        </authorList>
    </citation>
    <scope>NUCLEOTIDE SEQUENCE [LARGE SCALE GENOMIC DNA]</scope>
    <source>
        <strain evidence="2 3">DSM 45584</strain>
    </source>
</reference>
<organism evidence="2 3">
    <name type="scientific">Saccharopolyspora phatthalungensis</name>
    <dbReference type="NCBI Taxonomy" id="664693"/>
    <lineage>
        <taxon>Bacteria</taxon>
        <taxon>Bacillati</taxon>
        <taxon>Actinomycetota</taxon>
        <taxon>Actinomycetes</taxon>
        <taxon>Pseudonocardiales</taxon>
        <taxon>Pseudonocardiaceae</taxon>
        <taxon>Saccharopolyspora</taxon>
    </lineage>
</organism>
<dbReference type="EMBL" id="JACHIW010000001">
    <property type="protein sequence ID" value="MBB5156842.1"/>
    <property type="molecule type" value="Genomic_DNA"/>
</dbReference>
<name>A0A840Q2U7_9PSEU</name>
<evidence type="ECO:0000313" key="3">
    <source>
        <dbReference type="Proteomes" id="UP000584374"/>
    </source>
</evidence>
<comment type="caution">
    <text evidence="2">The sequence shown here is derived from an EMBL/GenBank/DDBJ whole genome shotgun (WGS) entry which is preliminary data.</text>
</comment>
<dbReference type="AlphaFoldDB" id="A0A840Q2U7"/>
<feature type="region of interest" description="Disordered" evidence="1">
    <location>
        <begin position="1"/>
        <end position="21"/>
    </location>
</feature>
<dbReference type="Proteomes" id="UP000584374">
    <property type="component" value="Unassembled WGS sequence"/>
</dbReference>
<keyword evidence="3" id="KW-1185">Reference proteome</keyword>
<sequence length="56" mass="6337">MLRGVARARWGSKRRGSHSHSWQSVKNLLIAASWTSLASIRRCCLLVILTLGFDRL</sequence>